<keyword evidence="1" id="KW-0946">Virion</keyword>
<dbReference type="AlphaFoldDB" id="A0A9E8LSJ3"/>
<sequence>MSSSIHRSDCVKETLKEIVAFQKKSEQNCKNGCADAIDELLHPRKKFKNTIPFILYTTDGCPFKADGVTTFRCKCCNKEKFHCFTTFLFRINDLKNDCAILELLAFKHEDDCSCSMEACNPCEQIDCENVDDLFRTGICIKIGPSSFSSISCLPPIDLPSSK</sequence>
<dbReference type="RefSeq" id="WP_275416378.1">
    <property type="nucleotide sequence ID" value="NZ_CP106878.1"/>
</dbReference>
<evidence type="ECO:0000313" key="2">
    <source>
        <dbReference type="Proteomes" id="UP001164718"/>
    </source>
</evidence>
<dbReference type="InterPro" id="IPR019593">
    <property type="entry name" value="Spore_coat_protein_Z/Y"/>
</dbReference>
<proteinExistence type="predicted"/>
<dbReference type="Proteomes" id="UP001164718">
    <property type="component" value="Chromosome"/>
</dbReference>
<keyword evidence="1" id="KW-0167">Capsid protein</keyword>
<dbReference type="Pfam" id="PF10612">
    <property type="entry name" value="Spore-coat_CotZ"/>
    <property type="match status" value="1"/>
</dbReference>
<dbReference type="EMBL" id="CP106878">
    <property type="protein sequence ID" value="WAA08600.1"/>
    <property type="molecule type" value="Genomic_DNA"/>
</dbReference>
<reference evidence="1" key="1">
    <citation type="submission" date="2022-09" db="EMBL/GenBank/DDBJ databases">
        <title>Complete Genomes of Fervidibacillus albus and Fervidibacillus halotolerans isolated from tidal flat sediments.</title>
        <authorList>
            <person name="Kwon K.K."/>
            <person name="Yang S.-H."/>
            <person name="Park M.J."/>
            <person name="Oh H.-M."/>
        </authorList>
    </citation>
    <scope>NUCLEOTIDE SEQUENCE</scope>
    <source>
        <strain evidence="1">MEBiC13591</strain>
    </source>
</reference>
<protein>
    <submittedName>
        <fullName evidence="1">CotY/CotZ family spore coat protein</fullName>
    </submittedName>
</protein>
<dbReference type="KEGG" id="faf:OE104_08060"/>
<name>A0A9E8LSJ3_9BACI</name>
<keyword evidence="2" id="KW-1185">Reference proteome</keyword>
<accession>A0A9E8LSJ3</accession>
<organism evidence="1 2">
    <name type="scientific">Fervidibacillus albus</name>
    <dbReference type="NCBI Taxonomy" id="2980026"/>
    <lineage>
        <taxon>Bacteria</taxon>
        <taxon>Bacillati</taxon>
        <taxon>Bacillota</taxon>
        <taxon>Bacilli</taxon>
        <taxon>Bacillales</taxon>
        <taxon>Bacillaceae</taxon>
        <taxon>Fervidibacillus</taxon>
    </lineage>
</organism>
<gene>
    <name evidence="1" type="ORF">OE104_08060</name>
</gene>
<evidence type="ECO:0000313" key="1">
    <source>
        <dbReference type="EMBL" id="WAA08600.1"/>
    </source>
</evidence>